<keyword evidence="2" id="KW-1185">Reference proteome</keyword>
<accession>A0A5C6DFD1</accession>
<name>A0A5C6DFD1_9BACT</name>
<dbReference type="PANTHER" id="PTHR47628">
    <property type="match status" value="1"/>
</dbReference>
<protein>
    <submittedName>
        <fullName evidence="1">Aliphatic amidase expression-regulating protein</fullName>
    </submittedName>
</protein>
<dbReference type="PROSITE" id="PS51318">
    <property type="entry name" value="TAT"/>
    <property type="match status" value="1"/>
</dbReference>
<dbReference type="RefSeq" id="WP_146529246.1">
    <property type="nucleotide sequence ID" value="NZ_SJPV01000009.1"/>
</dbReference>
<proteinExistence type="predicted"/>
<organism evidence="1 2">
    <name type="scientific">Novipirellula artificiosorum</name>
    <dbReference type="NCBI Taxonomy" id="2528016"/>
    <lineage>
        <taxon>Bacteria</taxon>
        <taxon>Pseudomonadati</taxon>
        <taxon>Planctomycetota</taxon>
        <taxon>Planctomycetia</taxon>
        <taxon>Pirellulales</taxon>
        <taxon>Pirellulaceae</taxon>
        <taxon>Novipirellula</taxon>
    </lineage>
</organism>
<dbReference type="InterPro" id="IPR028082">
    <property type="entry name" value="Peripla_BP_I"/>
</dbReference>
<gene>
    <name evidence="1" type="primary">amiC_1</name>
    <name evidence="1" type="ORF">Poly41_48350</name>
</gene>
<dbReference type="OrthoDB" id="6111975at2"/>
<dbReference type="InterPro" id="IPR006311">
    <property type="entry name" value="TAT_signal"/>
</dbReference>
<dbReference type="SUPFAM" id="SSF53822">
    <property type="entry name" value="Periplasmic binding protein-like I"/>
    <property type="match status" value="1"/>
</dbReference>
<dbReference type="Gene3D" id="3.40.50.2300">
    <property type="match status" value="2"/>
</dbReference>
<evidence type="ECO:0000313" key="1">
    <source>
        <dbReference type="EMBL" id="TWU33836.1"/>
    </source>
</evidence>
<dbReference type="EMBL" id="SJPV01000009">
    <property type="protein sequence ID" value="TWU33836.1"/>
    <property type="molecule type" value="Genomic_DNA"/>
</dbReference>
<dbReference type="PANTHER" id="PTHR47628:SF1">
    <property type="entry name" value="ALIPHATIC AMIDASE EXPRESSION-REGULATING PROTEIN"/>
    <property type="match status" value="1"/>
</dbReference>
<sequence length="452" mass="50531">MKPAQQRNVASCSRRDLLRQTSAALTLAAAGASSPFLFSGCRKRVVSPATPRVKVGILHSQTGVMSMNESLLRDAEMMAIEEINVTGGVLGHLIDPVVKDARSGFTDIFPKKAIELLSEDRVSTVFGCWTSRSRKAVLPIFERFNGLLFYPLQYEGNESSYNAVYSASVPNQQTLPAVDWLIREQGGSKKRFYLVGSGRVFPWTTHYILTKYIDSLDRSDIEIVGFQYFDLGPRDFKESVRAIRAAEPDVIFSTINGITNHFFFRELAAQGISSEKVPVLSTSMGEDELRGMAPEHVEGQLASYHYFQSIDTPRNRRFVRRFQSAHGEDRVLSDPMEAAYSQVYLWKSAVEKAESFEVDAIRDAFSSEIEFSAPGGKLKLDPKTFHAYKRCRIGRARGDGQFDIVYESSDLITPDPYPSVAFPGWNCDWTRGGITQGEQVRISRPNNDGDPA</sequence>
<dbReference type="Proteomes" id="UP000319143">
    <property type="component" value="Unassembled WGS sequence"/>
</dbReference>
<reference evidence="1 2" key="1">
    <citation type="submission" date="2019-02" db="EMBL/GenBank/DDBJ databases">
        <title>Deep-cultivation of Planctomycetes and their phenomic and genomic characterization uncovers novel biology.</title>
        <authorList>
            <person name="Wiegand S."/>
            <person name="Jogler M."/>
            <person name="Boedeker C."/>
            <person name="Pinto D."/>
            <person name="Vollmers J."/>
            <person name="Rivas-Marin E."/>
            <person name="Kohn T."/>
            <person name="Peeters S.H."/>
            <person name="Heuer A."/>
            <person name="Rast P."/>
            <person name="Oberbeckmann S."/>
            <person name="Bunk B."/>
            <person name="Jeske O."/>
            <person name="Meyerdierks A."/>
            <person name="Storesund J.E."/>
            <person name="Kallscheuer N."/>
            <person name="Luecker S."/>
            <person name="Lage O.M."/>
            <person name="Pohl T."/>
            <person name="Merkel B.J."/>
            <person name="Hornburger P."/>
            <person name="Mueller R.-W."/>
            <person name="Bruemmer F."/>
            <person name="Labrenz M."/>
            <person name="Spormann A.M."/>
            <person name="Op Den Camp H."/>
            <person name="Overmann J."/>
            <person name="Amann R."/>
            <person name="Jetten M.S.M."/>
            <person name="Mascher T."/>
            <person name="Medema M.H."/>
            <person name="Devos D.P."/>
            <person name="Kaster A.-K."/>
            <person name="Ovreas L."/>
            <person name="Rohde M."/>
            <person name="Galperin M.Y."/>
            <person name="Jogler C."/>
        </authorList>
    </citation>
    <scope>NUCLEOTIDE SEQUENCE [LARGE SCALE GENOMIC DNA]</scope>
    <source>
        <strain evidence="1 2">Poly41</strain>
    </source>
</reference>
<comment type="caution">
    <text evidence="1">The sequence shown here is derived from an EMBL/GenBank/DDBJ whole genome shotgun (WGS) entry which is preliminary data.</text>
</comment>
<dbReference type="Pfam" id="PF13433">
    <property type="entry name" value="Peripla_BP_5"/>
    <property type="match status" value="1"/>
</dbReference>
<dbReference type="AlphaFoldDB" id="A0A5C6DFD1"/>
<dbReference type="CDD" id="cd06355">
    <property type="entry name" value="PBP1_FmdD-like"/>
    <property type="match status" value="1"/>
</dbReference>
<evidence type="ECO:0000313" key="2">
    <source>
        <dbReference type="Proteomes" id="UP000319143"/>
    </source>
</evidence>
<dbReference type="InterPro" id="IPR017777">
    <property type="entry name" value="ABC_urea-bd_UrtA"/>
</dbReference>